<dbReference type="AlphaFoldDB" id="A0A5Q0QBE7"/>
<dbReference type="KEGG" id="sphe:GFH32_10945"/>
<organism evidence="1 2">
    <name type="scientific">Sphingobacterium zhuxiongii</name>
    <dbReference type="NCBI Taxonomy" id="2662364"/>
    <lineage>
        <taxon>Bacteria</taxon>
        <taxon>Pseudomonadati</taxon>
        <taxon>Bacteroidota</taxon>
        <taxon>Sphingobacteriia</taxon>
        <taxon>Sphingobacteriales</taxon>
        <taxon>Sphingobacteriaceae</taxon>
        <taxon>Sphingobacterium</taxon>
    </lineage>
</organism>
<dbReference type="Pfam" id="PF12741">
    <property type="entry name" value="SusD-like"/>
    <property type="match status" value="1"/>
</dbReference>
<evidence type="ECO:0000313" key="1">
    <source>
        <dbReference type="EMBL" id="QGA26806.1"/>
    </source>
</evidence>
<accession>A0A5Q0QBE7</accession>
<gene>
    <name evidence="1" type="ORF">GFH32_10945</name>
</gene>
<keyword evidence="1" id="KW-0449">Lipoprotein</keyword>
<dbReference type="Gene3D" id="1.25.40.390">
    <property type="match status" value="1"/>
</dbReference>
<sequence>MKLHKILFLGAMCSTLAFQSCTKKFDEYNTDPAGATPEEVERDAYVLSSAMIGLQSWVIPLDVNANQFIECLLGGSMGGYLADSNNGFNGKNFATYNPENGWSRVPFNDILPKLFVQTKTIKQVSQDVSVHAVAEIVKAMAASRVTDIYGPIPYSKVGENGALEAPYDSQEQVYDVMFSQLDEAIKVLTERRTQNFSSKADMVYGGNVIQWIKLANSLKLRLAIRISDVNPAKGKQKAEEAINHEIGVIRSNADNAFVKPINRNPFRIIMYEYNNGDSRVSADITSYMNGYADPRRAKYFTMSAFSGSVTNGYVGLRSGIQIPTGNIPKEYSNMNVTETDKLLWFNAAEVSFLAAEGALKGWNMAGGTAESLYNQGIRLSFEQWNVTGADDYLLNSSNKPAAYIDPNGAFSYAGVPSAITIKWQETASASQKLERIITQKWIANFPLGIEAWSEYRRTGFPKLMEVMVNNSAGRVDSKRKARRLPYPQEEYTENGKNVNEAVTNLLKGADNMGTDLWWVKK</sequence>
<name>A0A5Q0QBE7_9SPHI</name>
<dbReference type="RefSeq" id="WP_153511654.1">
    <property type="nucleotide sequence ID" value="NZ_CP045652.1"/>
</dbReference>
<keyword evidence="2" id="KW-1185">Reference proteome</keyword>
<dbReference type="EMBL" id="CP045652">
    <property type="protein sequence ID" value="QGA26806.1"/>
    <property type="molecule type" value="Genomic_DNA"/>
</dbReference>
<protein>
    <submittedName>
        <fullName evidence="1">SusD/RagB family nutrient-binding outer membrane lipoprotein</fullName>
    </submittedName>
</protein>
<dbReference type="InterPro" id="IPR024302">
    <property type="entry name" value="SusD-like"/>
</dbReference>
<dbReference type="InterPro" id="IPR011990">
    <property type="entry name" value="TPR-like_helical_dom_sf"/>
</dbReference>
<evidence type="ECO:0000313" key="2">
    <source>
        <dbReference type="Proteomes" id="UP000326921"/>
    </source>
</evidence>
<reference evidence="1 2" key="1">
    <citation type="submission" date="2019-10" db="EMBL/GenBank/DDBJ databases">
        <authorList>
            <person name="Dong K."/>
        </authorList>
    </citation>
    <scope>NUCLEOTIDE SEQUENCE [LARGE SCALE GENOMIC DNA]</scope>
    <source>
        <strain evidence="2">dk4302</strain>
    </source>
</reference>
<dbReference type="SUPFAM" id="SSF48452">
    <property type="entry name" value="TPR-like"/>
    <property type="match status" value="1"/>
</dbReference>
<proteinExistence type="predicted"/>
<dbReference type="PROSITE" id="PS51257">
    <property type="entry name" value="PROKAR_LIPOPROTEIN"/>
    <property type="match status" value="1"/>
</dbReference>
<dbReference type="Proteomes" id="UP000326921">
    <property type="component" value="Chromosome"/>
</dbReference>